<keyword evidence="5 8" id="KW-0863">Zinc-finger</keyword>
<feature type="domain" description="Zinc finger C2H2 LYAR-type" evidence="10">
    <location>
        <begin position="31"/>
        <end position="58"/>
    </location>
</feature>
<evidence type="ECO:0000256" key="4">
    <source>
        <dbReference type="ARBA" id="ARBA00022737"/>
    </source>
</evidence>
<dbReference type="PANTHER" id="PTHR13100">
    <property type="entry name" value="CELL GROWTH-REGULATING NUCLEOLAR PROTEIN LYAR"/>
    <property type="match status" value="1"/>
</dbReference>
<dbReference type="Pfam" id="PF25879">
    <property type="entry name" value="WHD_LYAR"/>
    <property type="match status" value="1"/>
</dbReference>
<comment type="caution">
    <text evidence="13">The sequence shown here is derived from an EMBL/GenBank/DDBJ whole genome shotgun (WGS) entry which is preliminary data.</text>
</comment>
<keyword evidence="3" id="KW-0479">Metal-binding</keyword>
<name>A0ABR1A9L9_HUSHU</name>
<dbReference type="PROSITE" id="PS51804">
    <property type="entry name" value="ZF_C2HC_LYAR"/>
    <property type="match status" value="2"/>
</dbReference>
<feature type="compositionally biased region" description="Basic and acidic residues" evidence="9">
    <location>
        <begin position="273"/>
        <end position="284"/>
    </location>
</feature>
<evidence type="ECO:0000256" key="1">
    <source>
        <dbReference type="ARBA" id="ARBA00004123"/>
    </source>
</evidence>
<dbReference type="InterPro" id="IPR014898">
    <property type="entry name" value="Znf_C2H2_LYAR"/>
</dbReference>
<proteinExistence type="predicted"/>
<evidence type="ECO:0000259" key="12">
    <source>
        <dbReference type="Pfam" id="PF25879"/>
    </source>
</evidence>
<dbReference type="InterPro" id="IPR039999">
    <property type="entry name" value="LYAR"/>
</dbReference>
<feature type="region of interest" description="Disordered" evidence="9">
    <location>
        <begin position="143"/>
        <end position="284"/>
    </location>
</feature>
<dbReference type="InterPro" id="IPR041010">
    <property type="entry name" value="Znf-ACC"/>
</dbReference>
<evidence type="ECO:0000259" key="10">
    <source>
        <dbReference type="Pfam" id="PF08790"/>
    </source>
</evidence>
<dbReference type="EMBL" id="JAHFZB010000002">
    <property type="protein sequence ID" value="KAK6493559.1"/>
    <property type="molecule type" value="Genomic_DNA"/>
</dbReference>
<evidence type="ECO:0000313" key="13">
    <source>
        <dbReference type="EMBL" id="KAK6493559.1"/>
    </source>
</evidence>
<feature type="compositionally biased region" description="Basic and acidic residues" evidence="9">
    <location>
        <begin position="243"/>
        <end position="260"/>
    </location>
</feature>
<dbReference type="Proteomes" id="UP001369086">
    <property type="component" value="Unassembled WGS sequence"/>
</dbReference>
<evidence type="ECO:0000313" key="14">
    <source>
        <dbReference type="Proteomes" id="UP001369086"/>
    </source>
</evidence>
<keyword evidence="14" id="KW-1185">Reference proteome</keyword>
<feature type="compositionally biased region" description="Polar residues" evidence="9">
    <location>
        <begin position="143"/>
        <end position="156"/>
    </location>
</feature>
<feature type="domain" description="Acetyl-coA carboxylase zinc finger" evidence="11">
    <location>
        <begin position="3"/>
        <end position="28"/>
    </location>
</feature>
<dbReference type="Pfam" id="PF08790">
    <property type="entry name" value="zf-LYAR"/>
    <property type="match status" value="1"/>
</dbReference>
<keyword evidence="4" id="KW-0677">Repeat</keyword>
<keyword evidence="7" id="KW-0539">Nucleus</keyword>
<dbReference type="InterPro" id="IPR036236">
    <property type="entry name" value="Znf_C2H2_sf"/>
</dbReference>
<evidence type="ECO:0000256" key="7">
    <source>
        <dbReference type="ARBA" id="ARBA00023242"/>
    </source>
</evidence>
<reference evidence="13 14" key="1">
    <citation type="submission" date="2021-05" db="EMBL/GenBank/DDBJ databases">
        <authorList>
            <person name="Zahm M."/>
            <person name="Klopp C."/>
            <person name="Cabau C."/>
            <person name="Kuhl H."/>
            <person name="Suciu R."/>
            <person name="Ciorpac M."/>
            <person name="Holostenco D."/>
            <person name="Gessner J."/>
            <person name="Wuertz S."/>
            <person name="Hohne C."/>
            <person name="Stock M."/>
            <person name="Gislard M."/>
            <person name="Lluch J."/>
            <person name="Milhes M."/>
            <person name="Lampietro C."/>
            <person name="Lopez Roques C."/>
            <person name="Donnadieu C."/>
            <person name="Du K."/>
            <person name="Schartl M."/>
            <person name="Guiguen Y."/>
        </authorList>
    </citation>
    <scope>NUCLEOTIDE SEQUENCE [LARGE SCALE GENOMIC DNA]</scope>
    <source>
        <strain evidence="13">Hh-F2</strain>
        <tissue evidence="13">Blood</tissue>
    </source>
</reference>
<keyword evidence="6" id="KW-0862">Zinc</keyword>
<evidence type="ECO:0000256" key="9">
    <source>
        <dbReference type="SAM" id="MobiDB-lite"/>
    </source>
</evidence>
<protein>
    <submittedName>
        <fullName evidence="13">Cell growth-regulating nucleolar protein</fullName>
    </submittedName>
</protein>
<evidence type="ECO:0000256" key="8">
    <source>
        <dbReference type="PROSITE-ProRule" id="PRU01145"/>
    </source>
</evidence>
<organism evidence="13 14">
    <name type="scientific">Huso huso</name>
    <name type="common">Beluga</name>
    <name type="synonym">Acipenser huso</name>
    <dbReference type="NCBI Taxonomy" id="61971"/>
    <lineage>
        <taxon>Eukaryota</taxon>
        <taxon>Metazoa</taxon>
        <taxon>Chordata</taxon>
        <taxon>Craniata</taxon>
        <taxon>Vertebrata</taxon>
        <taxon>Euteleostomi</taxon>
        <taxon>Actinopterygii</taxon>
        <taxon>Chondrostei</taxon>
        <taxon>Acipenseriformes</taxon>
        <taxon>Acipenseridae</taxon>
        <taxon>Huso</taxon>
    </lineage>
</organism>
<dbReference type="Gene3D" id="3.30.1490.490">
    <property type="match status" value="1"/>
</dbReference>
<evidence type="ECO:0000256" key="6">
    <source>
        <dbReference type="ARBA" id="ARBA00022833"/>
    </source>
</evidence>
<evidence type="ECO:0000256" key="3">
    <source>
        <dbReference type="ARBA" id="ARBA00022723"/>
    </source>
</evidence>
<accession>A0ABR1A9L9</accession>
<evidence type="ECO:0000259" key="11">
    <source>
        <dbReference type="Pfam" id="PF17848"/>
    </source>
</evidence>
<evidence type="ECO:0000256" key="5">
    <source>
        <dbReference type="ARBA" id="ARBA00022771"/>
    </source>
</evidence>
<dbReference type="InterPro" id="IPR058719">
    <property type="entry name" value="WHD_LYAR"/>
</dbReference>
<dbReference type="SUPFAM" id="SSF57667">
    <property type="entry name" value="beta-beta-alpha zinc fingers"/>
    <property type="match status" value="2"/>
</dbReference>
<dbReference type="Pfam" id="PF17848">
    <property type="entry name" value="Zn_ribbon_ACC"/>
    <property type="match status" value="1"/>
</dbReference>
<evidence type="ECO:0000256" key="2">
    <source>
        <dbReference type="ARBA" id="ARBA00004496"/>
    </source>
</evidence>
<comment type="subcellular location">
    <subcellularLocation>
        <location evidence="2">Cytoplasm</location>
    </subcellularLocation>
    <subcellularLocation>
        <location evidence="1">Nucleus</location>
    </subcellularLocation>
</comment>
<sequence>MVFFTCNACGESIKKNQVEKHLNSCRNCQCLSCIDCGKDFWGDDYKNHLKCISEDQKYGGKGYAAKSNKGDVKQQQWIQRIHEAMNKPDITPKVRGILKEVSSYDNVPRKKARFQNWMKNSLKIFNTALHDQVWEIFSAATSNAPSQSELQPSTGGQPEEDHSKADTSVTEDETSAKEKKKNKRERKEERQKKSKKEKKQLKLESQEEDGENSKTKKHKAENGATEGDAENGERKGKKNKKKVASDEVMRENGNDDRHETMTSSKKCKKRKHESSEDNRKSKHMKVEIAEEVECDSEHKGKFSWKGTIQAVLKQSPEDEISIKKLRKKVLAEYYSVNGEDNHKSEEKLLSLFNKKISSNPKFRVLKDKVKLLK</sequence>
<gene>
    <name evidence="13" type="ORF">HHUSO_G3171</name>
</gene>
<feature type="domain" description="Cell growth-regulating nucleolar protein-like winged helix" evidence="12">
    <location>
        <begin position="299"/>
        <end position="372"/>
    </location>
</feature>
<dbReference type="PANTHER" id="PTHR13100:SF10">
    <property type="entry name" value="CELL GROWTH-REGULATING NUCLEOLAR PROTEIN"/>
    <property type="match status" value="1"/>
</dbReference>